<sequence length="296" mass="32456">MDDTTLAVPPLRQVRGLVKLVRPKQWAKNGFVLAPLVFAGEFLDPASASSALLAFALFCLGSSATYIVNDLSDIEGDRRHPRKRHERPLASGQVKPGMAFGLLIALYAVLAVCWFIVPSVVSVIGIYLVLNIAYTFVLKHQPVLDIFTIAIGFVLRVYAGAMALAVPVSGWMFVTTLCLALYLAAVKRRQELSQSGDQARKVLGSYSVALVDRYAEMSATGALVFYSMFVMSARPELVVTVPLVLFGLFRYWYVVETMDGGESPTDALFSDWQLLLTVVLWVAACGWALWPEAVLV</sequence>
<dbReference type="Pfam" id="PF01040">
    <property type="entry name" value="UbiA"/>
    <property type="match status" value="1"/>
</dbReference>
<dbReference type="Proteomes" id="UP000252795">
    <property type="component" value="Unassembled WGS sequence"/>
</dbReference>
<comment type="caution">
    <text evidence="8">The sequence shown here is derived from an EMBL/GenBank/DDBJ whole genome shotgun (WGS) entry which is preliminary data.</text>
</comment>
<dbReference type="PANTHER" id="PTHR42723">
    <property type="entry name" value="CHLOROPHYLL SYNTHASE"/>
    <property type="match status" value="1"/>
</dbReference>
<evidence type="ECO:0000313" key="10">
    <source>
        <dbReference type="Proteomes" id="UP000253065"/>
    </source>
</evidence>
<name>A0A368V1V0_MARNT</name>
<dbReference type="EMBL" id="QNSA01000008">
    <property type="protein sequence ID" value="RBP71963.1"/>
    <property type="molecule type" value="Genomic_DNA"/>
</dbReference>
<evidence type="ECO:0000313" key="8">
    <source>
        <dbReference type="EMBL" id="RCW32981.1"/>
    </source>
</evidence>
<comment type="subcellular location">
    <subcellularLocation>
        <location evidence="1">Membrane</location>
        <topology evidence="1">Multi-pass membrane protein</topology>
    </subcellularLocation>
</comment>
<dbReference type="NCBIfam" id="NF008978">
    <property type="entry name" value="PRK12324.1-4"/>
    <property type="match status" value="1"/>
</dbReference>
<dbReference type="InterPro" id="IPR044878">
    <property type="entry name" value="UbiA_sf"/>
</dbReference>
<evidence type="ECO:0000256" key="1">
    <source>
        <dbReference type="ARBA" id="ARBA00004141"/>
    </source>
</evidence>
<dbReference type="EMBL" id="QPJB01000008">
    <property type="protein sequence ID" value="RCW32981.1"/>
    <property type="molecule type" value="Genomic_DNA"/>
</dbReference>
<dbReference type="AlphaFoldDB" id="A0A368V1V0"/>
<keyword evidence="10" id="KW-1185">Reference proteome</keyword>
<feature type="transmembrane region" description="Helical" evidence="6">
    <location>
        <begin position="46"/>
        <end position="68"/>
    </location>
</feature>
<reference evidence="8 9" key="1">
    <citation type="submission" date="2018-07" db="EMBL/GenBank/DDBJ databases">
        <title>Freshwater and sediment microbial communities from various areas in North America, analyzing microbe dynamics in response to fracking.</title>
        <authorList>
            <person name="Lamendella R."/>
        </authorList>
    </citation>
    <scope>NUCLEOTIDE SEQUENCE [LARGE SCALE GENOMIC DNA]</scope>
    <source>
        <strain evidence="8 9">114E</strain>
        <strain evidence="7 10">114E_o</strain>
    </source>
</reference>
<keyword evidence="8" id="KW-0808">Transferase</keyword>
<keyword evidence="5 6" id="KW-0472">Membrane</keyword>
<protein>
    <submittedName>
        <fullName evidence="8">4-hydroxybenzoate polyprenyltransferase</fullName>
    </submittedName>
</protein>
<feature type="transmembrane region" description="Helical" evidence="6">
    <location>
        <begin position="170"/>
        <end position="186"/>
    </location>
</feature>
<dbReference type="Gene3D" id="1.10.357.140">
    <property type="entry name" value="UbiA prenyltransferase"/>
    <property type="match status" value="1"/>
</dbReference>
<evidence type="ECO:0000256" key="4">
    <source>
        <dbReference type="ARBA" id="ARBA00022989"/>
    </source>
</evidence>
<gene>
    <name evidence="8" type="ORF">DET51_108208</name>
    <name evidence="7" type="ORF">DET64_108209</name>
</gene>
<proteinExistence type="predicted"/>
<dbReference type="Proteomes" id="UP000253065">
    <property type="component" value="Unassembled WGS sequence"/>
</dbReference>
<feature type="transmembrane region" description="Helical" evidence="6">
    <location>
        <begin position="89"/>
        <end position="109"/>
    </location>
</feature>
<dbReference type="RefSeq" id="WP_113880179.1">
    <property type="nucleotide sequence ID" value="NZ_JAHVKM010000002.1"/>
</dbReference>
<feature type="transmembrane region" description="Helical" evidence="6">
    <location>
        <begin position="273"/>
        <end position="290"/>
    </location>
</feature>
<dbReference type="PANTHER" id="PTHR42723:SF1">
    <property type="entry name" value="CHLOROPHYLL SYNTHASE, CHLOROPLASTIC"/>
    <property type="match status" value="1"/>
</dbReference>
<feature type="transmembrane region" description="Helical" evidence="6">
    <location>
        <begin position="237"/>
        <end position="253"/>
    </location>
</feature>
<dbReference type="GO" id="GO:0016020">
    <property type="term" value="C:membrane"/>
    <property type="evidence" value="ECO:0007669"/>
    <property type="project" value="UniProtKB-SubCell"/>
</dbReference>
<keyword evidence="2" id="KW-1003">Cell membrane</keyword>
<evidence type="ECO:0000256" key="2">
    <source>
        <dbReference type="ARBA" id="ARBA00022475"/>
    </source>
</evidence>
<dbReference type="CDD" id="cd13963">
    <property type="entry name" value="PT_UbiA_2"/>
    <property type="match status" value="1"/>
</dbReference>
<keyword evidence="3 6" id="KW-0812">Transmembrane</keyword>
<dbReference type="InterPro" id="IPR000537">
    <property type="entry name" value="UbiA_prenyltransferase"/>
</dbReference>
<evidence type="ECO:0000256" key="3">
    <source>
        <dbReference type="ARBA" id="ARBA00022692"/>
    </source>
</evidence>
<keyword evidence="4 6" id="KW-1133">Transmembrane helix</keyword>
<feature type="transmembrane region" description="Helical" evidence="6">
    <location>
        <begin position="115"/>
        <end position="137"/>
    </location>
</feature>
<dbReference type="GO" id="GO:0016765">
    <property type="term" value="F:transferase activity, transferring alkyl or aryl (other than methyl) groups"/>
    <property type="evidence" value="ECO:0007669"/>
    <property type="project" value="InterPro"/>
</dbReference>
<dbReference type="InterPro" id="IPR050475">
    <property type="entry name" value="Prenyltransferase_related"/>
</dbReference>
<organism evidence="8 9">
    <name type="scientific">Marinobacter nauticus</name>
    <name type="common">Marinobacter hydrocarbonoclasticus</name>
    <name type="synonym">Marinobacter aquaeolei</name>
    <dbReference type="NCBI Taxonomy" id="2743"/>
    <lineage>
        <taxon>Bacteria</taxon>
        <taxon>Pseudomonadati</taxon>
        <taxon>Pseudomonadota</taxon>
        <taxon>Gammaproteobacteria</taxon>
        <taxon>Pseudomonadales</taxon>
        <taxon>Marinobacteraceae</taxon>
        <taxon>Marinobacter</taxon>
    </lineage>
</organism>
<evidence type="ECO:0000256" key="6">
    <source>
        <dbReference type="SAM" id="Phobius"/>
    </source>
</evidence>
<evidence type="ECO:0000256" key="5">
    <source>
        <dbReference type="ARBA" id="ARBA00023136"/>
    </source>
</evidence>
<feature type="transmembrane region" description="Helical" evidence="6">
    <location>
        <begin position="144"/>
        <end position="164"/>
    </location>
</feature>
<evidence type="ECO:0000313" key="7">
    <source>
        <dbReference type="EMBL" id="RBP71963.1"/>
    </source>
</evidence>
<evidence type="ECO:0000313" key="9">
    <source>
        <dbReference type="Proteomes" id="UP000252795"/>
    </source>
</evidence>
<accession>A0A368V1V0</accession>